<organism evidence="2 3">
    <name type="scientific">Candidatus Chloroploca asiatica</name>
    <dbReference type="NCBI Taxonomy" id="1506545"/>
    <lineage>
        <taxon>Bacteria</taxon>
        <taxon>Bacillati</taxon>
        <taxon>Chloroflexota</taxon>
        <taxon>Chloroflexia</taxon>
        <taxon>Chloroflexales</taxon>
        <taxon>Chloroflexineae</taxon>
        <taxon>Oscillochloridaceae</taxon>
        <taxon>Candidatus Chloroploca</taxon>
    </lineage>
</organism>
<keyword evidence="1" id="KW-0812">Transmembrane</keyword>
<feature type="transmembrane region" description="Helical" evidence="1">
    <location>
        <begin position="55"/>
        <end position="73"/>
    </location>
</feature>
<sequence length="279" mass="31588">MIKKLLFALTIGLIVGSTRLTQGWQTNDLWLAYGSAQLWWAGQPPYDYPTNGWPSNPMTTILVLLPFACWLPLDIVGAGMVALSTSVLVYGIVQSGNLAKLWVLASWPFWYNVIYAQWGILFLAILMVPKLTWLAPIKPQLGMGIFLANVRWRQIVYTSLFLALTWLADPGWPTRWLAQVDSYDGFLPLLYAPLALGGLLAILLHYRGLNRKRLWFLIFCLTPQRPWHDQVLLWHGPNQLWMLALMSTMSWTAILYPTIDHTPVLIGLFVVAGVGLIIK</sequence>
<reference evidence="2 3" key="1">
    <citation type="submission" date="2016-05" db="EMBL/GenBank/DDBJ databases">
        <authorList>
            <person name="Lavstsen T."/>
            <person name="Jespersen J.S."/>
        </authorList>
    </citation>
    <scope>NUCLEOTIDE SEQUENCE [LARGE SCALE GENOMIC DNA]</scope>
    <source>
        <strain evidence="2 3">B7-9</strain>
    </source>
</reference>
<evidence type="ECO:0000256" key="1">
    <source>
        <dbReference type="SAM" id="Phobius"/>
    </source>
</evidence>
<accession>A0A2H3L0C1</accession>
<dbReference type="EMBL" id="LYXE01000110">
    <property type="protein sequence ID" value="PDV98090.1"/>
    <property type="molecule type" value="Genomic_DNA"/>
</dbReference>
<comment type="caution">
    <text evidence="2">The sequence shown here is derived from an EMBL/GenBank/DDBJ whole genome shotgun (WGS) entry which is preliminary data.</text>
</comment>
<evidence type="ECO:0000313" key="2">
    <source>
        <dbReference type="EMBL" id="PDV98090.1"/>
    </source>
</evidence>
<protein>
    <recommendedName>
        <fullName evidence="4">DUF2029 domain-containing protein</fullName>
    </recommendedName>
</protein>
<dbReference type="AlphaFoldDB" id="A0A2H3L0C1"/>
<keyword evidence="3" id="KW-1185">Reference proteome</keyword>
<feature type="transmembrane region" description="Helical" evidence="1">
    <location>
        <begin position="150"/>
        <end position="168"/>
    </location>
</feature>
<evidence type="ECO:0008006" key="4">
    <source>
        <dbReference type="Google" id="ProtNLM"/>
    </source>
</evidence>
<gene>
    <name evidence="2" type="ORF">A9Q02_03145</name>
</gene>
<feature type="transmembrane region" description="Helical" evidence="1">
    <location>
        <begin position="109"/>
        <end position="129"/>
    </location>
</feature>
<evidence type="ECO:0000313" key="3">
    <source>
        <dbReference type="Proteomes" id="UP000220922"/>
    </source>
</evidence>
<feature type="transmembrane region" description="Helical" evidence="1">
    <location>
        <begin position="240"/>
        <end position="256"/>
    </location>
</feature>
<feature type="transmembrane region" description="Helical" evidence="1">
    <location>
        <begin position="188"/>
        <end position="206"/>
    </location>
</feature>
<keyword evidence="1" id="KW-0472">Membrane</keyword>
<keyword evidence="1" id="KW-1133">Transmembrane helix</keyword>
<feature type="transmembrane region" description="Helical" evidence="1">
    <location>
        <begin position="262"/>
        <end position="278"/>
    </location>
</feature>
<dbReference type="Proteomes" id="UP000220922">
    <property type="component" value="Unassembled WGS sequence"/>
</dbReference>
<proteinExistence type="predicted"/>
<name>A0A2H3L0C1_9CHLR</name>
<dbReference type="RefSeq" id="WP_097653815.1">
    <property type="nucleotide sequence ID" value="NZ_LYXE01000110.1"/>
</dbReference>
<dbReference type="OrthoDB" id="157777at2"/>